<dbReference type="Gramene" id="mRNA:HanXRQr2_Chr06g0244951">
    <property type="protein sequence ID" value="mRNA:HanXRQr2_Chr06g0244951"/>
    <property type="gene ID" value="HanXRQr2_Chr06g0244951"/>
</dbReference>
<sequence length="59" mass="7120">MGWPRERKRENLAFWGRLLQLEIKKKGIFSFVIFENNLFSKFRMFSFIFVLIELATMSG</sequence>
<dbReference type="EMBL" id="MNCJ02000321">
    <property type="protein sequence ID" value="KAF5801168.1"/>
    <property type="molecule type" value="Genomic_DNA"/>
</dbReference>
<dbReference type="AlphaFoldDB" id="A0A9K3IQX1"/>
<reference evidence="1" key="2">
    <citation type="submission" date="2020-06" db="EMBL/GenBank/DDBJ databases">
        <title>Helianthus annuus Genome sequencing and assembly Release 2.</title>
        <authorList>
            <person name="Gouzy J."/>
            <person name="Langlade N."/>
            <person name="Munos S."/>
        </authorList>
    </citation>
    <scope>NUCLEOTIDE SEQUENCE</scope>
    <source>
        <tissue evidence="1">Leaves</tissue>
    </source>
</reference>
<comment type="caution">
    <text evidence="1">The sequence shown here is derived from an EMBL/GenBank/DDBJ whole genome shotgun (WGS) entry which is preliminary data.</text>
</comment>
<evidence type="ECO:0000313" key="2">
    <source>
        <dbReference type="Proteomes" id="UP000215914"/>
    </source>
</evidence>
<name>A0A9K3IQX1_HELAN</name>
<reference evidence="1" key="1">
    <citation type="journal article" date="2017" name="Nature">
        <title>The sunflower genome provides insights into oil metabolism, flowering and Asterid evolution.</title>
        <authorList>
            <person name="Badouin H."/>
            <person name="Gouzy J."/>
            <person name="Grassa C.J."/>
            <person name="Murat F."/>
            <person name="Staton S.E."/>
            <person name="Cottret L."/>
            <person name="Lelandais-Briere C."/>
            <person name="Owens G.L."/>
            <person name="Carrere S."/>
            <person name="Mayjonade B."/>
            <person name="Legrand L."/>
            <person name="Gill N."/>
            <person name="Kane N.C."/>
            <person name="Bowers J.E."/>
            <person name="Hubner S."/>
            <person name="Bellec A."/>
            <person name="Berard A."/>
            <person name="Berges H."/>
            <person name="Blanchet N."/>
            <person name="Boniface M.C."/>
            <person name="Brunel D."/>
            <person name="Catrice O."/>
            <person name="Chaidir N."/>
            <person name="Claudel C."/>
            <person name="Donnadieu C."/>
            <person name="Faraut T."/>
            <person name="Fievet G."/>
            <person name="Helmstetter N."/>
            <person name="King M."/>
            <person name="Knapp S.J."/>
            <person name="Lai Z."/>
            <person name="Le Paslier M.C."/>
            <person name="Lippi Y."/>
            <person name="Lorenzon L."/>
            <person name="Mandel J.R."/>
            <person name="Marage G."/>
            <person name="Marchand G."/>
            <person name="Marquand E."/>
            <person name="Bret-Mestries E."/>
            <person name="Morien E."/>
            <person name="Nambeesan S."/>
            <person name="Nguyen T."/>
            <person name="Pegot-Espagnet P."/>
            <person name="Pouilly N."/>
            <person name="Raftis F."/>
            <person name="Sallet E."/>
            <person name="Schiex T."/>
            <person name="Thomas J."/>
            <person name="Vandecasteele C."/>
            <person name="Vares D."/>
            <person name="Vear F."/>
            <person name="Vautrin S."/>
            <person name="Crespi M."/>
            <person name="Mangin B."/>
            <person name="Burke J.M."/>
            <person name="Salse J."/>
            <person name="Munos S."/>
            <person name="Vincourt P."/>
            <person name="Rieseberg L.H."/>
            <person name="Langlade N.B."/>
        </authorList>
    </citation>
    <scope>NUCLEOTIDE SEQUENCE</scope>
    <source>
        <tissue evidence="1">Leaves</tissue>
    </source>
</reference>
<gene>
    <name evidence="1" type="ORF">HanXRQr2_Chr06g0244951</name>
</gene>
<keyword evidence="2" id="KW-1185">Reference proteome</keyword>
<organism evidence="1 2">
    <name type="scientific">Helianthus annuus</name>
    <name type="common">Common sunflower</name>
    <dbReference type="NCBI Taxonomy" id="4232"/>
    <lineage>
        <taxon>Eukaryota</taxon>
        <taxon>Viridiplantae</taxon>
        <taxon>Streptophyta</taxon>
        <taxon>Embryophyta</taxon>
        <taxon>Tracheophyta</taxon>
        <taxon>Spermatophyta</taxon>
        <taxon>Magnoliopsida</taxon>
        <taxon>eudicotyledons</taxon>
        <taxon>Gunneridae</taxon>
        <taxon>Pentapetalae</taxon>
        <taxon>asterids</taxon>
        <taxon>campanulids</taxon>
        <taxon>Asterales</taxon>
        <taxon>Asteraceae</taxon>
        <taxon>Asteroideae</taxon>
        <taxon>Heliantheae alliance</taxon>
        <taxon>Heliantheae</taxon>
        <taxon>Helianthus</taxon>
    </lineage>
</organism>
<evidence type="ECO:0000313" key="1">
    <source>
        <dbReference type="EMBL" id="KAF5801168.1"/>
    </source>
</evidence>
<protein>
    <submittedName>
        <fullName evidence="1">Uncharacterized protein</fullName>
    </submittedName>
</protein>
<proteinExistence type="predicted"/>
<accession>A0A9K3IQX1</accession>
<dbReference type="Proteomes" id="UP000215914">
    <property type="component" value="Unassembled WGS sequence"/>
</dbReference>